<comment type="similarity">
    <text evidence="2">Belongs to the complex I LYR family.</text>
</comment>
<protein>
    <recommendedName>
        <fullName evidence="5">LYR motif-containing protein 2</fullName>
    </recommendedName>
</protein>
<dbReference type="Proteomes" id="UP000541444">
    <property type="component" value="Unassembled WGS sequence"/>
</dbReference>
<evidence type="ECO:0000256" key="4">
    <source>
        <dbReference type="ARBA" id="ARBA00023128"/>
    </source>
</evidence>
<name>A0A7J7L926_9MAGN</name>
<dbReference type="Pfam" id="PF05347">
    <property type="entry name" value="Complex1_LYR"/>
    <property type="match status" value="1"/>
</dbReference>
<dbReference type="PANTHER" id="PTHR13675:SF0">
    <property type="entry name" value="LYR MOTIF-CONTAINING PROTEIN 2"/>
    <property type="match status" value="1"/>
</dbReference>
<evidence type="ECO:0000256" key="1">
    <source>
        <dbReference type="ARBA" id="ARBA00004173"/>
    </source>
</evidence>
<feature type="domain" description="Complex 1 LYR protein" evidence="8">
    <location>
        <begin position="57"/>
        <end position="112"/>
    </location>
</feature>
<dbReference type="AlphaFoldDB" id="A0A7J7L926"/>
<comment type="caution">
    <text evidence="9">The sequence shown here is derived from an EMBL/GenBank/DDBJ whole genome shotgun (WGS) entry which is preliminary data.</text>
</comment>
<evidence type="ECO:0000313" key="10">
    <source>
        <dbReference type="Proteomes" id="UP000541444"/>
    </source>
</evidence>
<keyword evidence="4" id="KW-0496">Mitochondrion</keyword>
<dbReference type="InterPro" id="IPR008011">
    <property type="entry name" value="Complex1_LYR_dom"/>
</dbReference>
<evidence type="ECO:0000256" key="2">
    <source>
        <dbReference type="ARBA" id="ARBA00009508"/>
    </source>
</evidence>
<organism evidence="9 10">
    <name type="scientific">Kingdonia uniflora</name>
    <dbReference type="NCBI Taxonomy" id="39325"/>
    <lineage>
        <taxon>Eukaryota</taxon>
        <taxon>Viridiplantae</taxon>
        <taxon>Streptophyta</taxon>
        <taxon>Embryophyta</taxon>
        <taxon>Tracheophyta</taxon>
        <taxon>Spermatophyta</taxon>
        <taxon>Magnoliopsida</taxon>
        <taxon>Ranunculales</taxon>
        <taxon>Circaeasteraceae</taxon>
        <taxon>Kingdonia</taxon>
    </lineage>
</organism>
<keyword evidence="10" id="KW-1185">Reference proteome</keyword>
<evidence type="ECO:0000313" key="9">
    <source>
        <dbReference type="EMBL" id="KAF6139050.1"/>
    </source>
</evidence>
<dbReference type="GO" id="GO:0005739">
    <property type="term" value="C:mitochondrion"/>
    <property type="evidence" value="ECO:0007669"/>
    <property type="project" value="UniProtKB-SubCell"/>
</dbReference>
<proteinExistence type="inferred from homology"/>
<reference evidence="9 10" key="1">
    <citation type="journal article" date="2020" name="IScience">
        <title>Genome Sequencing of the Endangered Kingdonia uniflora (Circaeasteraceae, Ranunculales) Reveals Potential Mechanisms of Evolutionary Specialization.</title>
        <authorList>
            <person name="Sun Y."/>
            <person name="Deng T."/>
            <person name="Zhang A."/>
            <person name="Moore M.J."/>
            <person name="Landis J.B."/>
            <person name="Lin N."/>
            <person name="Zhang H."/>
            <person name="Zhang X."/>
            <person name="Huang J."/>
            <person name="Zhang X."/>
            <person name="Sun H."/>
            <person name="Wang H."/>
        </authorList>
    </citation>
    <scope>NUCLEOTIDE SEQUENCE [LARGE SCALE GENOMIC DNA]</scope>
    <source>
        <strain evidence="9">TB1705</strain>
        <tissue evidence="9">Leaf</tissue>
    </source>
</reference>
<accession>A0A7J7L926</accession>
<gene>
    <name evidence="9" type="ORF">GIB67_010776</name>
</gene>
<dbReference type="OrthoDB" id="74240at2759"/>
<evidence type="ECO:0000256" key="6">
    <source>
        <dbReference type="ARBA" id="ARBA00044735"/>
    </source>
</evidence>
<evidence type="ECO:0000256" key="3">
    <source>
        <dbReference type="ARBA" id="ARBA00022946"/>
    </source>
</evidence>
<evidence type="ECO:0000259" key="8">
    <source>
        <dbReference type="Pfam" id="PF05347"/>
    </source>
</evidence>
<evidence type="ECO:0000256" key="7">
    <source>
        <dbReference type="SAM" id="MobiDB-lite"/>
    </source>
</evidence>
<dbReference type="InterPro" id="IPR045293">
    <property type="entry name" value="Complex1_LYR_LYRM2"/>
</dbReference>
<dbReference type="CDD" id="cd20262">
    <property type="entry name" value="Complex1_LYR_LYRM2"/>
    <property type="match status" value="1"/>
</dbReference>
<dbReference type="EMBL" id="JACGCM010002535">
    <property type="protein sequence ID" value="KAF6139050.1"/>
    <property type="molecule type" value="Genomic_DNA"/>
</dbReference>
<feature type="region of interest" description="Disordered" evidence="7">
    <location>
        <begin position="1"/>
        <end position="39"/>
    </location>
</feature>
<feature type="compositionally biased region" description="Basic and acidic residues" evidence="7">
    <location>
        <begin position="8"/>
        <end position="23"/>
    </location>
</feature>
<sequence length="123" mass="14363">MDYQRSSSELKEDMADDKKGKDKSSKKKKKNGATSESKHERVMVLAFDLQTFILRARVLKLYRQALRVAHLAPTNVRGELRQTIRQEIEKNQNCDDKQKIRFLISEGLERVKTLDEMLDMQGH</sequence>
<evidence type="ECO:0000256" key="5">
    <source>
        <dbReference type="ARBA" id="ARBA00026235"/>
    </source>
</evidence>
<dbReference type="PANTHER" id="PTHR13675">
    <property type="entry name" value="LYR MOTIF-CONTAINING PROTEIN 2"/>
    <property type="match status" value="1"/>
</dbReference>
<comment type="subcellular location">
    <subcellularLocation>
        <location evidence="1">Mitochondrion</location>
    </subcellularLocation>
</comment>
<keyword evidence="3" id="KW-0809">Transit peptide</keyword>
<comment type="function">
    <text evidence="6">Involved in efficient integration of the N-module into mitochondrial respiratory chain complex I.</text>
</comment>